<dbReference type="SUPFAM" id="SSF48498">
    <property type="entry name" value="Tetracyclin repressor-like, C-terminal domain"/>
    <property type="match status" value="1"/>
</dbReference>
<keyword evidence="1 2" id="KW-0238">DNA-binding</keyword>
<reference evidence="4 5" key="1">
    <citation type="submission" date="2017-04" db="EMBL/GenBank/DDBJ databases">
        <title>Compelte genome sequence of WV33.</title>
        <authorList>
            <person name="Lee P.C."/>
        </authorList>
    </citation>
    <scope>NUCLEOTIDE SEQUENCE [LARGE SCALE GENOMIC DNA]</scope>
    <source>
        <strain evidence="4 5">WV33</strain>
    </source>
</reference>
<dbReference type="KEGG" id="ffa:FFWV33_11940"/>
<dbReference type="SUPFAM" id="SSF46689">
    <property type="entry name" value="Homeodomain-like"/>
    <property type="match status" value="1"/>
</dbReference>
<accession>A0A2S1LEG4</accession>
<dbReference type="PROSITE" id="PS50977">
    <property type="entry name" value="HTH_TETR_2"/>
    <property type="match status" value="1"/>
</dbReference>
<evidence type="ECO:0000256" key="1">
    <source>
        <dbReference type="ARBA" id="ARBA00023125"/>
    </source>
</evidence>
<dbReference type="OrthoDB" id="9789566at2"/>
<organism evidence="4 5">
    <name type="scientific">Flavobacterium faecale</name>
    <dbReference type="NCBI Taxonomy" id="1355330"/>
    <lineage>
        <taxon>Bacteria</taxon>
        <taxon>Pseudomonadati</taxon>
        <taxon>Bacteroidota</taxon>
        <taxon>Flavobacteriia</taxon>
        <taxon>Flavobacteriales</taxon>
        <taxon>Flavobacteriaceae</taxon>
        <taxon>Flavobacterium</taxon>
    </lineage>
</organism>
<dbReference type="Pfam" id="PF00440">
    <property type="entry name" value="TetR_N"/>
    <property type="match status" value="1"/>
</dbReference>
<dbReference type="Gene3D" id="1.10.357.10">
    <property type="entry name" value="Tetracycline Repressor, domain 2"/>
    <property type="match status" value="1"/>
</dbReference>
<evidence type="ECO:0000313" key="4">
    <source>
        <dbReference type="EMBL" id="AWG22172.1"/>
    </source>
</evidence>
<dbReference type="EMBL" id="CP020918">
    <property type="protein sequence ID" value="AWG22172.1"/>
    <property type="molecule type" value="Genomic_DNA"/>
</dbReference>
<protein>
    <submittedName>
        <fullName evidence="4">TetR family transcriptional regulator</fullName>
    </submittedName>
</protein>
<name>A0A2S1LEG4_9FLAO</name>
<dbReference type="InterPro" id="IPR036271">
    <property type="entry name" value="Tet_transcr_reg_TetR-rel_C_sf"/>
</dbReference>
<gene>
    <name evidence="4" type="ORF">FFWV33_11940</name>
</gene>
<evidence type="ECO:0000256" key="2">
    <source>
        <dbReference type="PROSITE-ProRule" id="PRU00335"/>
    </source>
</evidence>
<dbReference type="InterPro" id="IPR050109">
    <property type="entry name" value="HTH-type_TetR-like_transc_reg"/>
</dbReference>
<dbReference type="GO" id="GO:0003677">
    <property type="term" value="F:DNA binding"/>
    <property type="evidence" value="ECO:0007669"/>
    <property type="project" value="UniProtKB-UniRule"/>
</dbReference>
<dbReference type="InterPro" id="IPR001647">
    <property type="entry name" value="HTH_TetR"/>
</dbReference>
<dbReference type="InterPro" id="IPR009057">
    <property type="entry name" value="Homeodomain-like_sf"/>
</dbReference>
<dbReference type="Proteomes" id="UP000244527">
    <property type="component" value="Chromosome"/>
</dbReference>
<dbReference type="PANTHER" id="PTHR30328">
    <property type="entry name" value="TRANSCRIPTIONAL REPRESSOR"/>
    <property type="match status" value="1"/>
</dbReference>
<keyword evidence="5" id="KW-1185">Reference proteome</keyword>
<feature type="DNA-binding region" description="H-T-H motif" evidence="2">
    <location>
        <begin position="36"/>
        <end position="55"/>
    </location>
</feature>
<sequence length="209" mass="24288">MVKPYSLMKKLESNTEEIIFESAMKVFHRKGLAAARMQEIADVAGINKAMLHYYFRSKQLLFEAVFKRAFMQLAPQIHQVLNSDVSLFEKIENFTNTYISFVLENRFLPTFIIQELNNNPEFTTTFFSQAALPKPTNFLKQIEEAIQNETIRTIQPKQLLIDLFSLCIFPFVGTPLLQKLSNTEEEAYNQLLEERKKHVASFIINAIKK</sequence>
<proteinExistence type="predicted"/>
<dbReference type="AlphaFoldDB" id="A0A2S1LEG4"/>
<evidence type="ECO:0000259" key="3">
    <source>
        <dbReference type="PROSITE" id="PS50977"/>
    </source>
</evidence>
<dbReference type="PRINTS" id="PR00455">
    <property type="entry name" value="HTHTETR"/>
</dbReference>
<evidence type="ECO:0000313" key="5">
    <source>
        <dbReference type="Proteomes" id="UP000244527"/>
    </source>
</evidence>
<dbReference type="PANTHER" id="PTHR30328:SF54">
    <property type="entry name" value="HTH-TYPE TRANSCRIPTIONAL REPRESSOR SCO4008"/>
    <property type="match status" value="1"/>
</dbReference>
<feature type="domain" description="HTH tetR-type" evidence="3">
    <location>
        <begin position="13"/>
        <end position="73"/>
    </location>
</feature>